<dbReference type="SUPFAM" id="SSF56300">
    <property type="entry name" value="Metallo-dependent phosphatases"/>
    <property type="match status" value="1"/>
</dbReference>
<proteinExistence type="predicted"/>
<feature type="domain" description="Calcineurin-like phosphoesterase" evidence="2">
    <location>
        <begin position="25"/>
        <end position="242"/>
    </location>
</feature>
<dbReference type="CDD" id="cd07379">
    <property type="entry name" value="MPP_239FB"/>
    <property type="match status" value="1"/>
</dbReference>
<name>A0ABR3XMV6_9PEZI</name>
<dbReference type="InterPro" id="IPR051693">
    <property type="entry name" value="UPF0046_metallophosphoest"/>
</dbReference>
<evidence type="ECO:0000313" key="3">
    <source>
        <dbReference type="EMBL" id="KAL1876822.1"/>
    </source>
</evidence>
<feature type="region of interest" description="Disordered" evidence="1">
    <location>
        <begin position="298"/>
        <end position="324"/>
    </location>
</feature>
<organism evidence="3 4">
    <name type="scientific">Phialemonium thermophilum</name>
    <dbReference type="NCBI Taxonomy" id="223376"/>
    <lineage>
        <taxon>Eukaryota</taxon>
        <taxon>Fungi</taxon>
        <taxon>Dikarya</taxon>
        <taxon>Ascomycota</taxon>
        <taxon>Pezizomycotina</taxon>
        <taxon>Sordariomycetes</taxon>
        <taxon>Sordariomycetidae</taxon>
        <taxon>Cephalothecales</taxon>
        <taxon>Cephalothecaceae</taxon>
        <taxon>Phialemonium</taxon>
    </lineage>
</organism>
<dbReference type="PANTHER" id="PTHR12905">
    <property type="entry name" value="METALLOPHOSPHOESTERASE"/>
    <property type="match status" value="1"/>
</dbReference>
<comment type="caution">
    <text evidence="3">The sequence shown here is derived from an EMBL/GenBank/DDBJ whole genome shotgun (WGS) entry which is preliminary data.</text>
</comment>
<accession>A0ABR3XMV6</accession>
<dbReference type="Pfam" id="PF00149">
    <property type="entry name" value="Metallophos"/>
    <property type="match status" value="1"/>
</dbReference>
<evidence type="ECO:0000256" key="1">
    <source>
        <dbReference type="SAM" id="MobiDB-lite"/>
    </source>
</evidence>
<protein>
    <recommendedName>
        <fullName evidence="2">Calcineurin-like phosphoesterase domain-containing protein</fullName>
    </recommendedName>
</protein>
<dbReference type="Proteomes" id="UP001586593">
    <property type="component" value="Unassembled WGS sequence"/>
</dbReference>
<dbReference type="EMBL" id="JAZHXJ010000074">
    <property type="protein sequence ID" value="KAL1876822.1"/>
    <property type="molecule type" value="Genomic_DNA"/>
</dbReference>
<sequence>MATPSYRRTRVICVSDTHNCPVSLPKGDVLIHAGDLTNQGTHSELAKAVQWLEKADFEAKIVVAGNHDITLDRDFYAVNGSHFHNQKLEDPEKCISLLASSSSITYLCHSQAVIRLKKEEGPQTIFKVFGSPYSPRTGNWAFMYEGSALDFDEDTTHSRNYPVPSRAGASTIDSLYGLPSSVTRAAEIWSAIPLDADIVVTHTPPFEHCDQSASSQSLGCLELRKALYRVRPRLHVCGHVHTGRGAELVRWDYVDGKVPTEPEVRVWQDPGLGPGNRRLSRVDLAPQRRNLEQWLVPQANQRASAHSASRARKDQSHSTACGDYTSNLPLSHSVDVSLNPSHIPQRRPLAPDCPRSETCVVNCSIMATSWPHVGGKRFNKPIVVDLDLPVWRQEPE</sequence>
<evidence type="ECO:0000259" key="2">
    <source>
        <dbReference type="Pfam" id="PF00149"/>
    </source>
</evidence>
<dbReference type="PANTHER" id="PTHR12905:SF16">
    <property type="entry name" value="SER_THR PROTEIN PHOSPHATASE FAMILY PROTEIN (AFU_ORTHOLOGUE AFUA_1G06000)"/>
    <property type="match status" value="1"/>
</dbReference>
<keyword evidence="4" id="KW-1185">Reference proteome</keyword>
<dbReference type="Gene3D" id="3.60.21.10">
    <property type="match status" value="1"/>
</dbReference>
<dbReference type="InterPro" id="IPR029052">
    <property type="entry name" value="Metallo-depent_PP-like"/>
</dbReference>
<reference evidence="3 4" key="1">
    <citation type="journal article" date="2024" name="Commun. Biol.">
        <title>Comparative genomic analysis of thermophilic fungi reveals convergent evolutionary adaptations and gene losses.</title>
        <authorList>
            <person name="Steindorff A.S."/>
            <person name="Aguilar-Pontes M.V."/>
            <person name="Robinson A.J."/>
            <person name="Andreopoulos B."/>
            <person name="LaButti K."/>
            <person name="Kuo A."/>
            <person name="Mondo S."/>
            <person name="Riley R."/>
            <person name="Otillar R."/>
            <person name="Haridas S."/>
            <person name="Lipzen A."/>
            <person name="Grimwood J."/>
            <person name="Schmutz J."/>
            <person name="Clum A."/>
            <person name="Reid I.D."/>
            <person name="Moisan M.C."/>
            <person name="Butler G."/>
            <person name="Nguyen T.T.M."/>
            <person name="Dewar K."/>
            <person name="Conant G."/>
            <person name="Drula E."/>
            <person name="Henrissat B."/>
            <person name="Hansel C."/>
            <person name="Singer S."/>
            <person name="Hutchinson M.I."/>
            <person name="de Vries R.P."/>
            <person name="Natvig D.O."/>
            <person name="Powell A.J."/>
            <person name="Tsang A."/>
            <person name="Grigoriev I.V."/>
        </authorList>
    </citation>
    <scope>NUCLEOTIDE SEQUENCE [LARGE SCALE GENOMIC DNA]</scope>
    <source>
        <strain evidence="3 4">ATCC 24622</strain>
    </source>
</reference>
<dbReference type="InterPro" id="IPR004843">
    <property type="entry name" value="Calcineurin-like_PHP"/>
</dbReference>
<gene>
    <name evidence="3" type="ORF">VTK73DRAFT_9199</name>
</gene>
<evidence type="ECO:0000313" key="4">
    <source>
        <dbReference type="Proteomes" id="UP001586593"/>
    </source>
</evidence>